<accession>A0A0A1W2Q3</accession>
<organism evidence="2 3">
    <name type="scientific">Sphingomonas parapaucimobilis NBRC 15100</name>
    <dbReference type="NCBI Taxonomy" id="1219049"/>
    <lineage>
        <taxon>Bacteria</taxon>
        <taxon>Pseudomonadati</taxon>
        <taxon>Pseudomonadota</taxon>
        <taxon>Alphaproteobacteria</taxon>
        <taxon>Sphingomonadales</taxon>
        <taxon>Sphingomonadaceae</taxon>
        <taxon>Sphingomonas</taxon>
    </lineage>
</organism>
<feature type="region of interest" description="Disordered" evidence="1">
    <location>
        <begin position="17"/>
        <end position="39"/>
    </location>
</feature>
<dbReference type="OrthoDB" id="7580992at2"/>
<gene>
    <name evidence="2" type="ORF">SP5_001_00790</name>
</gene>
<name>A0A0A1W2Q3_9SPHN</name>
<evidence type="ECO:0000313" key="2">
    <source>
        <dbReference type="EMBL" id="GAL99380.1"/>
    </source>
</evidence>
<reference evidence="2 3" key="1">
    <citation type="submission" date="2014-11" db="EMBL/GenBank/DDBJ databases">
        <title>Whole genome shotgun sequence of Sphingomonas parapaucimobilis NBRC 15100.</title>
        <authorList>
            <person name="Katano-Makiyama Y."/>
            <person name="Hosoyama A."/>
            <person name="Hashimoto M."/>
            <person name="Hosoyama Y."/>
            <person name="Noguchi M."/>
            <person name="Numata M."/>
            <person name="Tsuchikane K."/>
            <person name="Hirakata S."/>
            <person name="Uohara A."/>
            <person name="Shimodaira J."/>
            <person name="Ohji S."/>
            <person name="Ichikawa N."/>
            <person name="Kimura A."/>
            <person name="Yamazoe A."/>
            <person name="Fujita N."/>
        </authorList>
    </citation>
    <scope>NUCLEOTIDE SEQUENCE [LARGE SCALE GENOMIC DNA]</scope>
    <source>
        <strain evidence="2 3">NBRC 15100</strain>
    </source>
</reference>
<keyword evidence="3" id="KW-1185">Reference proteome</keyword>
<proteinExistence type="predicted"/>
<protein>
    <submittedName>
        <fullName evidence="2">Uncharacterized protein</fullName>
    </submittedName>
</protein>
<dbReference type="EMBL" id="BBPI01000001">
    <property type="protein sequence ID" value="GAL99380.1"/>
    <property type="molecule type" value="Genomic_DNA"/>
</dbReference>
<dbReference type="AlphaFoldDB" id="A0A0A1W2Q3"/>
<dbReference type="Proteomes" id="UP000032305">
    <property type="component" value="Unassembled WGS sequence"/>
</dbReference>
<comment type="caution">
    <text evidence="2">The sequence shown here is derived from an EMBL/GenBank/DDBJ whole genome shotgun (WGS) entry which is preliminary data.</text>
</comment>
<evidence type="ECO:0000313" key="3">
    <source>
        <dbReference type="Proteomes" id="UP000032305"/>
    </source>
</evidence>
<sequence>MWTLVMIAMQTGAVAGPVLPAPRKAPTTRHCPPDDGGGDVVVCGRSSDAYRIGIVPDYSAPMTLPKARTEIAGVGAVSAEAEQVDVGGIPSKRAMIRLAIPLGGRRKP</sequence>
<dbReference type="RefSeq" id="WP_042482430.1">
    <property type="nucleotide sequence ID" value="NZ_BBPI01000001.1"/>
</dbReference>
<evidence type="ECO:0000256" key="1">
    <source>
        <dbReference type="SAM" id="MobiDB-lite"/>
    </source>
</evidence>